<dbReference type="Proteomes" id="UP000177187">
    <property type="component" value="Unassembled WGS sequence"/>
</dbReference>
<evidence type="ECO:0000256" key="1">
    <source>
        <dbReference type="ARBA" id="ARBA00005656"/>
    </source>
</evidence>
<keyword evidence="2" id="KW-0808">Transferase</keyword>
<dbReference type="Pfam" id="PF01515">
    <property type="entry name" value="PTA_PTB"/>
    <property type="match status" value="1"/>
</dbReference>
<dbReference type="PANTHER" id="PTHR43356">
    <property type="entry name" value="PHOSPHATE ACETYLTRANSFERASE"/>
    <property type="match status" value="1"/>
</dbReference>
<evidence type="ECO:0000313" key="6">
    <source>
        <dbReference type="Proteomes" id="UP000177187"/>
    </source>
</evidence>
<dbReference type="NCBIfam" id="NF006045">
    <property type="entry name" value="PRK08190.1"/>
    <property type="match status" value="1"/>
</dbReference>
<protein>
    <recommendedName>
        <fullName evidence="4">Phosphate acetyl/butaryl transferase domain-containing protein</fullName>
    </recommendedName>
</protein>
<evidence type="ECO:0000259" key="4">
    <source>
        <dbReference type="Pfam" id="PF01515"/>
    </source>
</evidence>
<reference evidence="5 6" key="1">
    <citation type="journal article" date="2016" name="Nat. Commun.">
        <title>Thousands of microbial genomes shed light on interconnected biogeochemical processes in an aquifer system.</title>
        <authorList>
            <person name="Anantharaman K."/>
            <person name="Brown C.T."/>
            <person name="Hug L.A."/>
            <person name="Sharon I."/>
            <person name="Castelle C.J."/>
            <person name="Probst A.J."/>
            <person name="Thomas B.C."/>
            <person name="Singh A."/>
            <person name="Wilkins M.J."/>
            <person name="Karaoz U."/>
            <person name="Brodie E.L."/>
            <person name="Williams K.H."/>
            <person name="Hubbard S.S."/>
            <person name="Banfield J.F."/>
        </authorList>
    </citation>
    <scope>NUCLEOTIDE SEQUENCE [LARGE SCALE GENOMIC DNA]</scope>
</reference>
<comment type="similarity">
    <text evidence="1">Belongs to the phosphate acetyltransferase and butyryltransferase family.</text>
</comment>
<gene>
    <name evidence="5" type="ORF">A2Y64_02405</name>
</gene>
<dbReference type="PIRSF" id="PIRSF000428">
    <property type="entry name" value="P_Ac_trans"/>
    <property type="match status" value="1"/>
</dbReference>
<dbReference type="InterPro" id="IPR050500">
    <property type="entry name" value="Phos_Acetyltrans/Butyryltrans"/>
</dbReference>
<dbReference type="GO" id="GO:0016746">
    <property type="term" value="F:acyltransferase activity"/>
    <property type="evidence" value="ECO:0007669"/>
    <property type="project" value="UniProtKB-KW"/>
</dbReference>
<dbReference type="PANTHER" id="PTHR43356:SF2">
    <property type="entry name" value="PHOSPHATE ACETYLTRANSFERASE"/>
    <property type="match status" value="1"/>
</dbReference>
<feature type="domain" description="Phosphate acetyl/butaryl transferase" evidence="4">
    <location>
        <begin position="81"/>
        <end position="293"/>
    </location>
</feature>
<dbReference type="STRING" id="1817816.A2Y64_02405"/>
<accession>A0A1F5F272</accession>
<evidence type="ECO:0000256" key="3">
    <source>
        <dbReference type="ARBA" id="ARBA00023315"/>
    </source>
</evidence>
<comment type="caution">
    <text evidence="5">The sequence shown here is derived from an EMBL/GenBank/DDBJ whole genome shotgun (WGS) entry which is preliminary data.</text>
</comment>
<keyword evidence="3" id="KW-0012">Acyltransferase</keyword>
<evidence type="ECO:0000313" key="5">
    <source>
        <dbReference type="EMBL" id="OGD73723.1"/>
    </source>
</evidence>
<dbReference type="AlphaFoldDB" id="A0A1F5F272"/>
<dbReference type="EMBL" id="MFAF01000115">
    <property type="protein sequence ID" value="OGD73723.1"/>
    <property type="molecule type" value="Genomic_DNA"/>
</dbReference>
<dbReference type="InterPro" id="IPR012147">
    <property type="entry name" value="P_Ac_Bu_trans"/>
</dbReference>
<proteinExistence type="inferred from homology"/>
<dbReference type="Gene3D" id="3.40.718.10">
    <property type="entry name" value="Isopropylmalate Dehydrogenase"/>
    <property type="match status" value="1"/>
</dbReference>
<name>A0A1F5F272_9BACT</name>
<dbReference type="SUPFAM" id="SSF53659">
    <property type="entry name" value="Isocitrate/Isopropylmalate dehydrogenase-like"/>
    <property type="match status" value="1"/>
</dbReference>
<dbReference type="InterPro" id="IPR002505">
    <property type="entry name" value="PTA_PTB"/>
</dbReference>
<evidence type="ECO:0000256" key="2">
    <source>
        <dbReference type="ARBA" id="ARBA00022679"/>
    </source>
</evidence>
<organism evidence="5 6">
    <name type="scientific">Candidatus Coatesbacteria bacterium RBG_13_66_14</name>
    <dbReference type="NCBI Taxonomy" id="1817816"/>
    <lineage>
        <taxon>Bacteria</taxon>
        <taxon>Candidatus Coatesiibacteriota</taxon>
    </lineage>
</organism>
<sequence>MLRSFADIHDRVKGAARRRLAVAGAAHPHTLQAVSQAHGAGLVDALLFGPAGEIEAAAKKAEVDLSPFEVRDVAGDAEIAAAAVAAVRSGEAAMLMKGSVATGAALKAVLDKENGLRSGKLLSHIACLEVPGCDRLLWVTDGGMNIRPDQPTKAEILSNAVDALRRLGYERPRVAVLAAVEEVNPDMPETLDAAALAQMGERGQFGACEVDGPLALDLAVDAEAASIKGIQSPVAGKADILLVPDIHAGNIFAKGLIYLGGARVGGMVAGAAAPIVLLSRADTTETKLNSIALCTAGAV</sequence>